<dbReference type="PANTHER" id="PTHR13271:SF34">
    <property type="entry name" value="N-LYSINE METHYLTRANSFERASE SETD6"/>
    <property type="match status" value="1"/>
</dbReference>
<dbReference type="VEuPathDB" id="FungiDB:UREG_03062"/>
<dbReference type="GO" id="GO:0032259">
    <property type="term" value="P:methylation"/>
    <property type="evidence" value="ECO:0007669"/>
    <property type="project" value="UniProtKB-KW"/>
</dbReference>
<dbReference type="GO" id="GO:0016279">
    <property type="term" value="F:protein-lysine N-methyltransferase activity"/>
    <property type="evidence" value="ECO:0007669"/>
    <property type="project" value="UniProtKB-ARBA"/>
</dbReference>
<dbReference type="OrthoDB" id="341421at2759"/>
<dbReference type="AlphaFoldDB" id="C4JP03"/>
<dbReference type="GO" id="GO:0005634">
    <property type="term" value="C:nucleus"/>
    <property type="evidence" value="ECO:0007669"/>
    <property type="project" value="TreeGrafter"/>
</dbReference>
<proteinExistence type="predicted"/>
<dbReference type="PROSITE" id="PS50280">
    <property type="entry name" value="SET"/>
    <property type="match status" value="1"/>
</dbReference>
<dbReference type="GeneID" id="8439409"/>
<evidence type="ECO:0000313" key="7">
    <source>
        <dbReference type="Proteomes" id="UP000002058"/>
    </source>
</evidence>
<dbReference type="PANTHER" id="PTHR13271">
    <property type="entry name" value="UNCHARACTERIZED PUTATIVE METHYLTRANSFERASE"/>
    <property type="match status" value="1"/>
</dbReference>
<dbReference type="Pfam" id="PF09273">
    <property type="entry name" value="Rubis-subs-bind"/>
    <property type="match status" value="1"/>
</dbReference>
<evidence type="ECO:0000313" key="6">
    <source>
        <dbReference type="EMBL" id="EEP78217.1"/>
    </source>
</evidence>
<organism evidence="6 7">
    <name type="scientific">Uncinocarpus reesii (strain UAMH 1704)</name>
    <dbReference type="NCBI Taxonomy" id="336963"/>
    <lineage>
        <taxon>Eukaryota</taxon>
        <taxon>Fungi</taxon>
        <taxon>Dikarya</taxon>
        <taxon>Ascomycota</taxon>
        <taxon>Pezizomycotina</taxon>
        <taxon>Eurotiomycetes</taxon>
        <taxon>Eurotiomycetidae</taxon>
        <taxon>Onygenales</taxon>
        <taxon>Onygenaceae</taxon>
        <taxon>Uncinocarpus</taxon>
    </lineage>
</organism>
<dbReference type="Gene3D" id="3.90.1420.10">
    <property type="entry name" value="Rubisco LSMT, substrate-binding domain"/>
    <property type="match status" value="1"/>
</dbReference>
<evidence type="ECO:0000256" key="2">
    <source>
        <dbReference type="ARBA" id="ARBA00022679"/>
    </source>
</evidence>
<dbReference type="Gene3D" id="3.90.1410.10">
    <property type="entry name" value="set domain protein methyltransferase, domain 1"/>
    <property type="match status" value="1"/>
</dbReference>
<dbReference type="OMA" id="RVDWWLE"/>
<keyword evidence="1" id="KW-0489">Methyltransferase</keyword>
<dbReference type="FunCoup" id="C4JP03">
    <property type="interactions" value="248"/>
</dbReference>
<accession>C4JP03</accession>
<reference evidence="7" key="1">
    <citation type="journal article" date="2009" name="Genome Res.">
        <title>Comparative genomic analyses of the human fungal pathogens Coccidioides and their relatives.</title>
        <authorList>
            <person name="Sharpton T.J."/>
            <person name="Stajich J.E."/>
            <person name="Rounsley S.D."/>
            <person name="Gardner M.J."/>
            <person name="Wortman J.R."/>
            <person name="Jordar V.S."/>
            <person name="Maiti R."/>
            <person name="Kodira C.D."/>
            <person name="Neafsey D.E."/>
            <person name="Zeng Q."/>
            <person name="Hung C.-Y."/>
            <person name="McMahan C."/>
            <person name="Muszewska A."/>
            <person name="Grynberg M."/>
            <person name="Mandel M.A."/>
            <person name="Kellner E.M."/>
            <person name="Barker B.M."/>
            <person name="Galgiani J.N."/>
            <person name="Orbach M.J."/>
            <person name="Kirkland T.N."/>
            <person name="Cole G.T."/>
            <person name="Henn M.R."/>
            <person name="Birren B.W."/>
            <person name="Taylor J.W."/>
        </authorList>
    </citation>
    <scope>NUCLEOTIDE SEQUENCE [LARGE SCALE GENOMIC DNA]</scope>
    <source>
        <strain evidence="7">UAMH 1704</strain>
    </source>
</reference>
<dbReference type="InterPro" id="IPR015353">
    <property type="entry name" value="Rubisco_LSMT_subst-bd"/>
</dbReference>
<dbReference type="RefSeq" id="XP_002543546.1">
    <property type="nucleotide sequence ID" value="XM_002543500.1"/>
</dbReference>
<evidence type="ECO:0000256" key="3">
    <source>
        <dbReference type="ARBA" id="ARBA00022691"/>
    </source>
</evidence>
<evidence type="ECO:0000256" key="4">
    <source>
        <dbReference type="SAM" id="MobiDB-lite"/>
    </source>
</evidence>
<gene>
    <name evidence="6" type="ORF">UREG_03062</name>
</gene>
<sequence length="480" mass="54554">MVHEQLHHPMDHSADDGFAEKSDGFMNWLKSHPGVRVSFKIRIADLRSNAAGRGVETVACEEIAQDEELFAIPENLVLSVQNSKLKDHLNFTDKELDSWLSLIVTMIYEYLHGGASRWSSYFAVLPTDFDTLMFWSQDELRELQGSSVLSKIGRQEADEMIMGKVYPLILDYPGLFPTPKELSSFNSQQGKEAILHLAHRMGTLIMAYAFDIENEMDREEEDQDGEDGYITDNEQETAKGMVPLADMLNADAHRNNARLFQEDGYFIMKSIVPISMEEEIFNDYGELPRADLLRRYGYITENYSPYDVVEISLEAICKVAGVEKNCPQLELLETAEILEDGYSLLRPETDANLVEAISPELIVLLRTLTMTPDNLNQMRVKGKLPKPQLDQASAKLLIEVLQSRQNDYPTTIAQDDELLHSTHSHRREMAIRVRKGEKEVLQLLLNGLHTYLGEIAESPKHQPKRSNPDTGKGRKMPKLK</sequence>
<dbReference type="KEGG" id="ure:UREG_03062"/>
<dbReference type="InterPro" id="IPR050600">
    <property type="entry name" value="SETD3_SETD6_MTase"/>
</dbReference>
<dbReference type="InterPro" id="IPR046341">
    <property type="entry name" value="SET_dom_sf"/>
</dbReference>
<feature type="region of interest" description="Disordered" evidence="4">
    <location>
        <begin position="455"/>
        <end position="480"/>
    </location>
</feature>
<dbReference type="Pfam" id="PF00856">
    <property type="entry name" value="SET"/>
    <property type="match status" value="1"/>
</dbReference>
<dbReference type="eggNOG" id="KOG1338">
    <property type="taxonomic scope" value="Eukaryota"/>
</dbReference>
<dbReference type="InParanoid" id="C4JP03"/>
<evidence type="ECO:0000259" key="5">
    <source>
        <dbReference type="PROSITE" id="PS50280"/>
    </source>
</evidence>
<evidence type="ECO:0000256" key="1">
    <source>
        <dbReference type="ARBA" id="ARBA00022603"/>
    </source>
</evidence>
<dbReference type="SUPFAM" id="SSF82199">
    <property type="entry name" value="SET domain"/>
    <property type="match status" value="1"/>
</dbReference>
<keyword evidence="3" id="KW-0949">S-adenosyl-L-methionine</keyword>
<dbReference type="EMBL" id="CH476616">
    <property type="protein sequence ID" value="EEP78217.1"/>
    <property type="molecule type" value="Genomic_DNA"/>
</dbReference>
<name>C4JP03_UNCRE</name>
<keyword evidence="7" id="KW-1185">Reference proteome</keyword>
<dbReference type="FunFam" id="3.90.1410.10:FF:000007">
    <property type="entry name" value="Ribosomal lysine N-methyltransferase 4"/>
    <property type="match status" value="1"/>
</dbReference>
<protein>
    <recommendedName>
        <fullName evidence="5">SET domain-containing protein</fullName>
    </recommendedName>
</protein>
<dbReference type="Proteomes" id="UP000002058">
    <property type="component" value="Unassembled WGS sequence"/>
</dbReference>
<keyword evidence="2" id="KW-0808">Transferase</keyword>
<dbReference type="STRING" id="336963.C4JP03"/>
<dbReference type="SUPFAM" id="SSF81822">
    <property type="entry name" value="RuBisCo LSMT C-terminal, substrate-binding domain"/>
    <property type="match status" value="1"/>
</dbReference>
<dbReference type="InterPro" id="IPR036464">
    <property type="entry name" value="Rubisco_LSMT_subst-bd_sf"/>
</dbReference>
<dbReference type="InterPro" id="IPR001214">
    <property type="entry name" value="SET_dom"/>
</dbReference>
<feature type="domain" description="SET" evidence="5">
    <location>
        <begin position="39"/>
        <end position="285"/>
    </location>
</feature>
<dbReference type="HOGENOM" id="CLU_017135_0_0_1"/>